<organism evidence="2">
    <name type="scientific">freshwater metagenome</name>
    <dbReference type="NCBI Taxonomy" id="449393"/>
    <lineage>
        <taxon>unclassified sequences</taxon>
        <taxon>metagenomes</taxon>
        <taxon>ecological metagenomes</taxon>
    </lineage>
</organism>
<proteinExistence type="predicted"/>
<accession>A0A6J7IP27</accession>
<keyword evidence="1" id="KW-0175">Coiled coil</keyword>
<name>A0A6J7IP27_9ZZZZ</name>
<gene>
    <name evidence="2" type="ORF">UFOPK3720_00783</name>
</gene>
<evidence type="ECO:0000313" key="2">
    <source>
        <dbReference type="EMBL" id="CAB4932456.1"/>
    </source>
</evidence>
<dbReference type="InterPro" id="IPR027417">
    <property type="entry name" value="P-loop_NTPase"/>
</dbReference>
<evidence type="ECO:0000256" key="1">
    <source>
        <dbReference type="SAM" id="Coils"/>
    </source>
</evidence>
<dbReference type="EMBL" id="CAFBNB010000130">
    <property type="protein sequence ID" value="CAB4932456.1"/>
    <property type="molecule type" value="Genomic_DNA"/>
</dbReference>
<protein>
    <submittedName>
        <fullName evidence="2">Unannotated protein</fullName>
    </submittedName>
</protein>
<dbReference type="SUPFAM" id="SSF52540">
    <property type="entry name" value="P-loop containing nucleoside triphosphate hydrolases"/>
    <property type="match status" value="1"/>
</dbReference>
<reference evidence="2" key="1">
    <citation type="submission" date="2020-05" db="EMBL/GenBank/DDBJ databases">
        <authorList>
            <person name="Chiriac C."/>
            <person name="Salcher M."/>
            <person name="Ghai R."/>
            <person name="Kavagutti S V."/>
        </authorList>
    </citation>
    <scope>NUCLEOTIDE SEQUENCE</scope>
</reference>
<dbReference type="AlphaFoldDB" id="A0A6J7IP27"/>
<sequence length="366" mass="40757">MPMDIVSHDRRFLESLGVSGRAWFVKDPRISLLLPLWDKLALTTVPIIYCVRNPMDVARSLHLRDGFEVRRGLALWWAYVTEALRNCADREALIIDYDRLIECPSSVVKLIESFVSASCNVDSSTLVGRFAERIDASERRNQGSRSCGLSPAEAEDVERLFSLVSGWHGSGVSSFSDLGEKPKWVKRELTEAGREWRQVTVRDVHAAHQAASARRDDAIVASRSFDEIQHAAQNLAGQVMALQEERAELDDRVKTLEASNLSLASVLGQREAEVVAMGERETHLINELAKTSSECSSAQVDNTRMSVHSAMLEQHVVALEGAMKLFLLEAQRQEARANETAAGRGYRAFRALSRPLRSVFHRGASS</sequence>
<feature type="coiled-coil region" evidence="1">
    <location>
        <begin position="225"/>
        <end position="259"/>
    </location>
</feature>
<dbReference type="Gene3D" id="3.40.50.300">
    <property type="entry name" value="P-loop containing nucleotide triphosphate hydrolases"/>
    <property type="match status" value="1"/>
</dbReference>